<name>A0A388MBU3_CHABU</name>
<protein>
    <submittedName>
        <fullName evidence="2">Uncharacterized protein</fullName>
    </submittedName>
</protein>
<sequence length="196" mass="21733">GQASTQMNMVVDSQVDRPVEGISWSNVLRQIRARSDGDDLFGKWFADARTEREYLEACSERYEYGMASQIHDMEQRLLQRKSKVPYGIAGGSQLRHKYETRANSKRLKVRGTNTATDANGNVTSNSRVQCSEPSKISRNDEMSVNHQTGPRAGGAGPGLEDEYVSPQGNTLEDAENMFVEEGRHDSRAKGDGCQGD</sequence>
<gene>
    <name evidence="2" type="ORF">CBR_g54069</name>
</gene>
<evidence type="ECO:0000313" key="3">
    <source>
        <dbReference type="Proteomes" id="UP000265515"/>
    </source>
</evidence>
<dbReference type="Proteomes" id="UP000265515">
    <property type="component" value="Unassembled WGS sequence"/>
</dbReference>
<dbReference type="EMBL" id="BFEA01000980">
    <property type="protein sequence ID" value="GBG91973.1"/>
    <property type="molecule type" value="Genomic_DNA"/>
</dbReference>
<evidence type="ECO:0000313" key="2">
    <source>
        <dbReference type="EMBL" id="GBG91973.1"/>
    </source>
</evidence>
<comment type="caution">
    <text evidence="2">The sequence shown here is derived from an EMBL/GenBank/DDBJ whole genome shotgun (WGS) entry which is preliminary data.</text>
</comment>
<reference evidence="2 3" key="1">
    <citation type="journal article" date="2018" name="Cell">
        <title>The Chara Genome: Secondary Complexity and Implications for Plant Terrestrialization.</title>
        <authorList>
            <person name="Nishiyama T."/>
            <person name="Sakayama H."/>
            <person name="Vries J.D."/>
            <person name="Buschmann H."/>
            <person name="Saint-Marcoux D."/>
            <person name="Ullrich K.K."/>
            <person name="Haas F.B."/>
            <person name="Vanderstraeten L."/>
            <person name="Becker D."/>
            <person name="Lang D."/>
            <person name="Vosolsobe S."/>
            <person name="Rombauts S."/>
            <person name="Wilhelmsson P.K.I."/>
            <person name="Janitza P."/>
            <person name="Kern R."/>
            <person name="Heyl A."/>
            <person name="Rumpler F."/>
            <person name="Villalobos L.I.A.C."/>
            <person name="Clay J.M."/>
            <person name="Skokan R."/>
            <person name="Toyoda A."/>
            <person name="Suzuki Y."/>
            <person name="Kagoshima H."/>
            <person name="Schijlen E."/>
            <person name="Tajeshwar N."/>
            <person name="Catarino B."/>
            <person name="Hetherington A.J."/>
            <person name="Saltykova A."/>
            <person name="Bonnot C."/>
            <person name="Breuninger H."/>
            <person name="Symeonidi A."/>
            <person name="Radhakrishnan G.V."/>
            <person name="Van Nieuwerburgh F."/>
            <person name="Deforce D."/>
            <person name="Chang C."/>
            <person name="Karol K.G."/>
            <person name="Hedrich R."/>
            <person name="Ulvskov P."/>
            <person name="Glockner G."/>
            <person name="Delwiche C.F."/>
            <person name="Petrasek J."/>
            <person name="Van de Peer Y."/>
            <person name="Friml J."/>
            <person name="Beilby M."/>
            <person name="Dolan L."/>
            <person name="Kohara Y."/>
            <person name="Sugano S."/>
            <person name="Fujiyama A."/>
            <person name="Delaux P.-M."/>
            <person name="Quint M."/>
            <person name="TheiBen G."/>
            <person name="Hagemann M."/>
            <person name="Harholt J."/>
            <person name="Dunand C."/>
            <person name="Zachgo S."/>
            <person name="Langdale J."/>
            <person name="Maumus F."/>
            <person name="Straeten D.V.D."/>
            <person name="Gould S.B."/>
            <person name="Rensing S.A."/>
        </authorList>
    </citation>
    <scope>NUCLEOTIDE SEQUENCE [LARGE SCALE GENOMIC DNA]</scope>
    <source>
        <strain evidence="2 3">S276</strain>
    </source>
</reference>
<proteinExistence type="predicted"/>
<evidence type="ECO:0000256" key="1">
    <source>
        <dbReference type="SAM" id="MobiDB-lite"/>
    </source>
</evidence>
<dbReference type="AlphaFoldDB" id="A0A388MBU3"/>
<organism evidence="2 3">
    <name type="scientific">Chara braunii</name>
    <name type="common">Braun's stonewort</name>
    <dbReference type="NCBI Taxonomy" id="69332"/>
    <lineage>
        <taxon>Eukaryota</taxon>
        <taxon>Viridiplantae</taxon>
        <taxon>Streptophyta</taxon>
        <taxon>Charophyceae</taxon>
        <taxon>Charales</taxon>
        <taxon>Characeae</taxon>
        <taxon>Chara</taxon>
    </lineage>
</organism>
<feature type="compositionally biased region" description="Polar residues" evidence="1">
    <location>
        <begin position="113"/>
        <end position="134"/>
    </location>
</feature>
<feature type="region of interest" description="Disordered" evidence="1">
    <location>
        <begin position="113"/>
        <end position="174"/>
    </location>
</feature>
<dbReference type="Gramene" id="GBG91973">
    <property type="protein sequence ID" value="GBG91973"/>
    <property type="gene ID" value="CBR_g54069"/>
</dbReference>
<accession>A0A388MBU3</accession>
<feature type="non-terminal residue" evidence="2">
    <location>
        <position position="1"/>
    </location>
</feature>
<keyword evidence="3" id="KW-1185">Reference proteome</keyword>